<protein>
    <recommendedName>
        <fullName evidence="3">Acid phosphatase</fullName>
    </recommendedName>
</protein>
<gene>
    <name evidence="1" type="ORF">A3A21_03850</name>
</gene>
<comment type="caution">
    <text evidence="1">The sequence shown here is derived from an EMBL/GenBank/DDBJ whole genome shotgun (WGS) entry which is preliminary data.</text>
</comment>
<evidence type="ECO:0000313" key="2">
    <source>
        <dbReference type="Proteomes" id="UP000176996"/>
    </source>
</evidence>
<proteinExistence type="predicted"/>
<dbReference type="Proteomes" id="UP000176996">
    <property type="component" value="Unassembled WGS sequence"/>
</dbReference>
<sequence length="235" mass="26879">MSEVVGSSEIMESEAEALYREFSLKALSDLPRVMEENCFRNVEDGERRAHIIKEDLPNCAEKEKLFCRMIIEAFARWAKEEKSPVVLWDVDETMGKYRFVKDGTEWGFRPVIIPLFEFLKEKFPNITHGILSGRSEIQSQLDDSNRLLRISRFIDSGYIYSAEGKYVPSRVREEYEKNALDAGFFSVVVAKGEILRELRESGKNVKDIDDDAVAALQGADGVCVYEMSPNDYFCG</sequence>
<dbReference type="AlphaFoldDB" id="A0A1F6BXR7"/>
<dbReference type="STRING" id="1798471.A3A21_03850"/>
<reference evidence="1 2" key="1">
    <citation type="journal article" date="2016" name="Nat. Commun.">
        <title>Thousands of microbial genomes shed light on interconnected biogeochemical processes in an aquifer system.</title>
        <authorList>
            <person name="Anantharaman K."/>
            <person name="Brown C.T."/>
            <person name="Hug L.A."/>
            <person name="Sharon I."/>
            <person name="Castelle C.J."/>
            <person name="Probst A.J."/>
            <person name="Thomas B.C."/>
            <person name="Singh A."/>
            <person name="Wilkins M.J."/>
            <person name="Karaoz U."/>
            <person name="Brodie E.L."/>
            <person name="Williams K.H."/>
            <person name="Hubbard S.S."/>
            <person name="Banfield J.F."/>
        </authorList>
    </citation>
    <scope>NUCLEOTIDE SEQUENCE [LARGE SCALE GENOMIC DNA]</scope>
</reference>
<evidence type="ECO:0008006" key="3">
    <source>
        <dbReference type="Google" id="ProtNLM"/>
    </source>
</evidence>
<name>A0A1F6BXR7_9BACT</name>
<organism evidence="1 2">
    <name type="scientific">Candidatus Jorgensenbacteria bacterium RIFCSPLOWO2_01_FULL_45_25b</name>
    <dbReference type="NCBI Taxonomy" id="1798471"/>
    <lineage>
        <taxon>Bacteria</taxon>
        <taxon>Candidatus Joergenseniibacteriota</taxon>
    </lineage>
</organism>
<dbReference type="EMBL" id="MFKK01000010">
    <property type="protein sequence ID" value="OGG41710.1"/>
    <property type="molecule type" value="Genomic_DNA"/>
</dbReference>
<accession>A0A1F6BXR7</accession>
<evidence type="ECO:0000313" key="1">
    <source>
        <dbReference type="EMBL" id="OGG41710.1"/>
    </source>
</evidence>